<evidence type="ECO:0000256" key="1">
    <source>
        <dbReference type="SAM" id="Phobius"/>
    </source>
</evidence>
<reference evidence="2 3" key="1">
    <citation type="journal article" date="2013" name="J. Microbiol.">
        <title>Lysinibacillus chungkukjangi sp. nov., isolated from Chungkukjang, Korean fermented soybean food.</title>
        <authorList>
            <person name="Kim S.J."/>
            <person name="Jang Y.H."/>
            <person name="Hamada M."/>
            <person name="Ahn J.H."/>
            <person name="Weon H.Y."/>
            <person name="Suzuki K."/>
            <person name="Whang K.S."/>
            <person name="Kwon S.W."/>
        </authorList>
    </citation>
    <scope>NUCLEOTIDE SEQUENCE [LARGE SCALE GENOMIC DNA]</scope>
    <source>
        <strain evidence="2 3">MCCC 1A12701</strain>
    </source>
</reference>
<dbReference type="RefSeq" id="WP_124766270.1">
    <property type="nucleotide sequence ID" value="NZ_JAFBDY010000016.1"/>
</dbReference>
<gene>
    <name evidence="2" type="ORF">EBB45_15585</name>
</gene>
<feature type="transmembrane region" description="Helical" evidence="1">
    <location>
        <begin position="94"/>
        <end position="118"/>
    </location>
</feature>
<keyword evidence="1" id="KW-0812">Transmembrane</keyword>
<evidence type="ECO:0000313" key="2">
    <source>
        <dbReference type="EMBL" id="RQW73670.1"/>
    </source>
</evidence>
<dbReference type="Proteomes" id="UP000274033">
    <property type="component" value="Unassembled WGS sequence"/>
</dbReference>
<evidence type="ECO:0000313" key="3">
    <source>
        <dbReference type="Proteomes" id="UP000274033"/>
    </source>
</evidence>
<proteinExistence type="predicted"/>
<feature type="transmembrane region" description="Helical" evidence="1">
    <location>
        <begin position="130"/>
        <end position="148"/>
    </location>
</feature>
<organism evidence="2 3">
    <name type="scientific">Lysinibacillus composti</name>
    <dbReference type="NCBI Taxonomy" id="720633"/>
    <lineage>
        <taxon>Bacteria</taxon>
        <taxon>Bacillati</taxon>
        <taxon>Bacillota</taxon>
        <taxon>Bacilli</taxon>
        <taxon>Bacillales</taxon>
        <taxon>Bacillaceae</taxon>
        <taxon>Lysinibacillus</taxon>
    </lineage>
</organism>
<accession>A0A3N9UB20</accession>
<dbReference type="EMBL" id="RRCT01000017">
    <property type="protein sequence ID" value="RQW73670.1"/>
    <property type="molecule type" value="Genomic_DNA"/>
</dbReference>
<keyword evidence="1" id="KW-0472">Membrane</keyword>
<sequence>MYKAFHRIFWGYLIVWIEIHLFVMDILADPVGYYLIYSGISHVVKDFPIGHKGKKLAMILVFISFPTVFMQQNLRIDQLTHLSMFSGWTLYTTLLSLLKFILVFYIFQLIMAIVQLHGDERMIRRSLRTFIFYVIGMFFVLCLNTFMINLPVEILLFSAVVSVICSLILEIVFLLLLRSVSEIKIEPN</sequence>
<protein>
    <submittedName>
        <fullName evidence="2">Uncharacterized protein</fullName>
    </submittedName>
</protein>
<feature type="transmembrane region" description="Helical" evidence="1">
    <location>
        <begin position="154"/>
        <end position="177"/>
    </location>
</feature>
<dbReference type="OrthoDB" id="2596219at2"/>
<dbReference type="AlphaFoldDB" id="A0A3N9UB20"/>
<comment type="caution">
    <text evidence="2">The sequence shown here is derived from an EMBL/GenBank/DDBJ whole genome shotgun (WGS) entry which is preliminary data.</text>
</comment>
<keyword evidence="1" id="KW-1133">Transmembrane helix</keyword>
<feature type="transmembrane region" description="Helical" evidence="1">
    <location>
        <begin position="12"/>
        <end position="36"/>
    </location>
</feature>
<name>A0A3N9UB20_9BACI</name>
<keyword evidence="3" id="KW-1185">Reference proteome</keyword>